<keyword evidence="3" id="KW-1185">Reference proteome</keyword>
<accession>A0A2T0FN97</accession>
<dbReference type="GeneID" id="36517807"/>
<dbReference type="AlphaFoldDB" id="A0A2T0FN97"/>
<organism evidence="2 3">
    <name type="scientific">Wickerhamiella sorbophila</name>
    <dbReference type="NCBI Taxonomy" id="45607"/>
    <lineage>
        <taxon>Eukaryota</taxon>
        <taxon>Fungi</taxon>
        <taxon>Dikarya</taxon>
        <taxon>Ascomycota</taxon>
        <taxon>Saccharomycotina</taxon>
        <taxon>Dipodascomycetes</taxon>
        <taxon>Dipodascales</taxon>
        <taxon>Trichomonascaceae</taxon>
        <taxon>Wickerhamiella</taxon>
    </lineage>
</organism>
<evidence type="ECO:0000313" key="3">
    <source>
        <dbReference type="Proteomes" id="UP000238350"/>
    </source>
</evidence>
<protein>
    <submittedName>
        <fullName evidence="2">Uncharacterized protein</fullName>
    </submittedName>
</protein>
<feature type="region of interest" description="Disordered" evidence="1">
    <location>
        <begin position="24"/>
        <end position="57"/>
    </location>
</feature>
<comment type="caution">
    <text evidence="2">The sequence shown here is derived from an EMBL/GenBank/DDBJ whole genome shotgun (WGS) entry which is preliminary data.</text>
</comment>
<gene>
    <name evidence="2" type="ORF">B9G98_04059</name>
</gene>
<sequence length="487" mass="55926">MSFDELKTLADRAKQLNLVALEESEKRRSSQLMAKRRQQYERSLRRAASDSDEDDLEDYTLEETERWEQTKKQKRQNQLDAQTLDYGELAASHYNKQVETIQQVREAEDPVQALIDDLSSTVEARHQRRVVQSSAGYISDANRQFNIRLDRLTKPATHTPWSPLESRLNTWEQRVGQFADKLTPELDENRSKEDLAKKLRDLLDTQIERQSSNPTLHTHFNQLFAGLDTLSEPPAPLHLKEGLSPDRTESDILKWFSKFYYQGKISLKVALAVLKDPRVKHIDQLVHQINNGGILIRWSKADKHFFQLNVANKYWRLGQRDLARQYVYSDFDTYWMPELESDSLSPSRLSILLRAVVATQPSLALDVAQTLTEHQYICALYILWANAVTFKQWQVANAVIYGASSNTLFQALALVTDEAQLHGIKGMEPLLKMVPRRKDLQHHISVALMEVANTQPELGKPLAERLAALEADEVTEARIAAFRLSLN</sequence>
<name>A0A2T0FN97_9ASCO</name>
<feature type="compositionally biased region" description="Basic and acidic residues" evidence="1">
    <location>
        <begin position="38"/>
        <end position="49"/>
    </location>
</feature>
<proteinExistence type="predicted"/>
<evidence type="ECO:0000256" key="1">
    <source>
        <dbReference type="SAM" id="MobiDB-lite"/>
    </source>
</evidence>
<reference evidence="2 3" key="1">
    <citation type="submission" date="2017-04" db="EMBL/GenBank/DDBJ databases">
        <title>Genome sequencing of [Candida] sorbophila.</title>
        <authorList>
            <person name="Ahn J.O."/>
        </authorList>
    </citation>
    <scope>NUCLEOTIDE SEQUENCE [LARGE SCALE GENOMIC DNA]</scope>
    <source>
        <strain evidence="2 3">DS02</strain>
    </source>
</reference>
<dbReference type="EMBL" id="NDIQ01000022">
    <property type="protein sequence ID" value="PRT56439.1"/>
    <property type="molecule type" value="Genomic_DNA"/>
</dbReference>
<dbReference type="Proteomes" id="UP000238350">
    <property type="component" value="Unassembled WGS sequence"/>
</dbReference>
<dbReference type="OrthoDB" id="10656961at2759"/>
<dbReference type="RefSeq" id="XP_024666384.1">
    <property type="nucleotide sequence ID" value="XM_024810616.1"/>
</dbReference>
<evidence type="ECO:0000313" key="2">
    <source>
        <dbReference type="EMBL" id="PRT56439.1"/>
    </source>
</evidence>